<dbReference type="Gene3D" id="2.60.40.10">
    <property type="entry name" value="Immunoglobulins"/>
    <property type="match status" value="8"/>
</dbReference>
<name>A0AAU6VRR4_UNCXX</name>
<gene>
    <name evidence="3" type="ORF">MRN67_02150</name>
</gene>
<dbReference type="InterPro" id="IPR018511">
    <property type="entry name" value="Hemolysin-typ_Ca-bd_CS"/>
</dbReference>
<dbReference type="NCBIfam" id="NF033682">
    <property type="entry name" value="retention_LapA"/>
    <property type="match status" value="1"/>
</dbReference>
<dbReference type="Pfam" id="PF17963">
    <property type="entry name" value="Big_9"/>
    <property type="match status" value="2"/>
</dbReference>
<protein>
    <submittedName>
        <fullName evidence="3">Retention module-containing protein</fullName>
    </submittedName>
</protein>
<dbReference type="InterPro" id="IPR013783">
    <property type="entry name" value="Ig-like_fold"/>
</dbReference>
<dbReference type="PROSITE" id="PS00330">
    <property type="entry name" value="HEMOLYSIN_CALCIUM"/>
    <property type="match status" value="3"/>
</dbReference>
<evidence type="ECO:0000256" key="1">
    <source>
        <dbReference type="SAM" id="MobiDB-lite"/>
    </source>
</evidence>
<dbReference type="SUPFAM" id="SSF51120">
    <property type="entry name" value="beta-Roll"/>
    <property type="match status" value="1"/>
</dbReference>
<dbReference type="InterPro" id="IPR047777">
    <property type="entry name" value="LapA-like_RM"/>
</dbReference>
<feature type="region of interest" description="Disordered" evidence="1">
    <location>
        <begin position="656"/>
        <end position="697"/>
    </location>
</feature>
<dbReference type="InterPro" id="IPR040853">
    <property type="entry name" value="RapA2_cadherin-like"/>
</dbReference>
<sequence length="2524" mass="258564">MGVAISKQDAVVTNLVGQLKAKDENGNIRDLSIGDLIRNGEEIIFTANDTFTIEYADGTRLTEQNAQPSAQPQPDSAAADVAQFANSGVDAEIAALQAQILAGDDPTANLPATAAGAGTAGNQGDFGYVAVDRDGSELLASAGYDTSGFDQTAITTQEETLLEDLPLTGPTLTSGAATLSDANLPTGTTPSPAALTQTGNLSFSAAAGVASLTLDGVAIVSGGVFNGPVSINTEYSVLTINAVDLINGNISYSFTLNSAVDHSSSDDFSQAFNLILTDLEGNSVGNTLTISVLDDAPSGQDDINSVDEDSLLAISGNLLDNDVQGGDTAQVTAAGSGGNLDNAVSNQSQVSGSYGLLTLNADGSYNYQINSAAQAVQALAQGESLAEVFSYLLTDADGDTSVQTLTITITGTNDVPVISTPQPGEADGAVREAGQFDDGSIDPGTPSVSGQLSASDVDNGAVLIWSGSADSPLGSFSIDAATGAWNYQLDNAAADGLLEGEIRTETFSVTVTDEFGASAEQLVTITIIGTNDAPILSADSSGSLTEDADVINGMLSDSGSLSFTDVDIGDSHVVSSSYNGDVSWSGGALDQATQDALAAGFSADNSGWSYDIANSLVQFLAVGETITLSFTLTVTDAFGASDSQLVTLTINGTNDGPIINPPGEGDADGTVREAGQFDDSSVDPGTPGVSGQLSASDVDNGADLTWSGSADSPLGSFSVDAATGAWNYQLDNATVDGLLEGDIRTETFTVTVTDEYGASAEQLVTITIIGTNDAPILSADSSGSITEDVDVINGMLSDSGSLSFTDVDIGDSHVVSSSYNGDASWSGGALDQATQDVLAAGFSADNSGWSYDIANSLVQFLAVGETITLSFTLTVTDAFGASDSQPVTLTITGTNDAPVLSIDMSGAVTEDVDVLAGMLSDSGDLSFTDVDINDSHSVGSSYNGDVLWSGGALDQATQDALAAGFSVDNAGWSYDIANSLVQFLAVGETITLSFDVTVDDGNGGTDTDTVTVTITGTNDAPVLSIDMSGAVTEDVDVLAGMLSDSGDLSFTDVDINDSHSVGSSYNGDVLWSGGALDQATQDALAAGFSVDNAGWSYDIANSLVQFLAVGETITLSFDVTVDDGNGGTDTDTVTVTITGTNDAPVLSIDMSGAVTEDVDVVAGMLSDSGDLSFTDVDINDSHSVGSSYNGDVLWSGGALDQATQDALAAGFSVDNAGWSYDIANSLVQFLAVGETITLSFDVTVDDGNGGTDTDTVTVTITGTNDAPVLSIDMSGAVTEDVDVVAGMLSDSGDLSFTDVDINDSHSVGSSYNGDASWNGGALDQATQDALAAGFSVDNAGWSYDIANSLVQFLAVGETITLSFDVTVDDGNGGTDTDTVTVTITGTNDAPVLSIDMSGAVTEDADVINGMLSDSGDLSFTDVDINDGHSVGSSYNGDVLWSGGALDQATQDALAAGFSVDNAGWSYDIANSLVQFLAVGETITLSFDVTVDDGNGGTDTDTVTVTITGTNDAPVLSIDMSGAVTEDVDVVAGMLSDSGVLSFTDVDINDSHSVGSSYNGDVLWSGGALVQATQDALAAGFSVDNAGWSYDIANSLVQFLAVGETITLSFDVTVDDGNGGTDTDTVTVTITGTNDAPVLSIDMSGAVTEDVDVINGMLSDSGDLSFTDVDINDSHSVGSSYNGDVLWSGGALDQATQDALAAGFSVDNAGWSYDIANSLVQFLAVGETITLSFDVTVDDGNGGTDTDTVTVTITGTNDAPVLSIDMSGAVTEDVDVVAGMLSDSGDLSFTDVDINDGHSVGSSYNGDVLWSGGALDQATQDALAAGFSVDNAGWSYDIANSLVQFLAVGETITLSFDVTVDDGNGGTDTDTVTVTITGTNDAPVLSIDMSGAVTEDVDVVAGMLSDSGVLSFTDVDINDSHSVGSSYNGDVLWSGGALVQATQDALAAGFSVDNAGWSYDIANSLVQFLAVGETITLSFDVTVDDGNGGTDTETVTITINGTNDPVEGEFAKEIWVPASLLQLSDPYLAGYPLNIDVPTDVDATDDISITNLSLEFIDPGETAEIGSIWYWDEDIQMLVQYDFNNPEALSATELGSLVYMPGDNGDIEEQLDISLTFTVNSGTDQVDGDFIIHAVPGNSLGGESVTIGDGSSPLTSGNDQDAVLSISGGFADAINLDPANGSLDLFTDYQKSPFAIPIPGDERDIDTTAGSKRETEVSVRLTINGITFIVLLADPVDSVEQTWFYDADSGLMKASIGYDQIVQESDNSVTLADYLTLNPAQAGDLWTITYFDNDGGSYQARYVQAVFTHELLPDDAITVTGTDDIDNLIFGSTQSDSLTGANQSDEIVGREGNDTIYGLEGDDQLLGGAGNDYIFGGTGADYLVGGPGSDRLDAGIDNDRDILIWDAGSADGSTDEVYNFDPNTDALDLSDILVNEENGVLDDYLDFSFVGGNTIISVDTTGAGGDSVTIVLNGVDLSTEYGTTDEGVIIQSLISDGALLVTQPVVQASLPEPNYTYSSEEQLIP</sequence>
<dbReference type="InterPro" id="IPR010221">
    <property type="entry name" value="VCBS_dom"/>
</dbReference>
<organism evidence="3">
    <name type="scientific">bacterium 19CA01SA08</name>
    <dbReference type="NCBI Taxonomy" id="2920574"/>
    <lineage>
        <taxon>Bacteria</taxon>
    </lineage>
</organism>
<evidence type="ECO:0000313" key="3">
    <source>
        <dbReference type="EMBL" id="XAG89240.1"/>
    </source>
</evidence>
<dbReference type="EMBL" id="CP095355">
    <property type="protein sequence ID" value="XAG89240.1"/>
    <property type="molecule type" value="Genomic_DNA"/>
</dbReference>
<evidence type="ECO:0000259" key="2">
    <source>
        <dbReference type="Pfam" id="PF17803"/>
    </source>
</evidence>
<reference evidence="3" key="1">
    <citation type="submission" date="2022-03" db="EMBL/GenBank/DDBJ databases">
        <title>Sea Food Isolates.</title>
        <authorList>
            <person name="Li c."/>
        </authorList>
    </citation>
    <scope>NUCLEOTIDE SEQUENCE</scope>
    <source>
        <strain evidence="3">19CA01SA08</strain>
    </source>
</reference>
<dbReference type="Pfam" id="PF17803">
    <property type="entry name" value="Cadherin_4"/>
    <property type="match status" value="1"/>
</dbReference>
<proteinExistence type="predicted"/>
<dbReference type="InterPro" id="IPR001343">
    <property type="entry name" value="Hemolysn_Ca-bd"/>
</dbReference>
<accession>A0AAU6VRR4</accession>
<dbReference type="NCBIfam" id="TIGR01965">
    <property type="entry name" value="VCBS_repeat"/>
    <property type="match status" value="14"/>
</dbReference>
<dbReference type="GO" id="GO:0005509">
    <property type="term" value="F:calcium ion binding"/>
    <property type="evidence" value="ECO:0007669"/>
    <property type="project" value="InterPro"/>
</dbReference>
<dbReference type="Pfam" id="PF00353">
    <property type="entry name" value="HemolysinCabind"/>
    <property type="match status" value="1"/>
</dbReference>
<dbReference type="InterPro" id="IPR011049">
    <property type="entry name" value="Serralysin-like_metalloprot_C"/>
</dbReference>
<feature type="domain" description="RapA2 cadherin-like" evidence="2">
    <location>
        <begin position="287"/>
        <end position="367"/>
    </location>
</feature>